<dbReference type="Gene3D" id="3.40.50.2000">
    <property type="entry name" value="Glycogen Phosphorylase B"/>
    <property type="match status" value="2"/>
</dbReference>
<dbReference type="Proteomes" id="UP001595792">
    <property type="component" value="Unassembled WGS sequence"/>
</dbReference>
<evidence type="ECO:0000313" key="5">
    <source>
        <dbReference type="Proteomes" id="UP001595792"/>
    </source>
</evidence>
<keyword evidence="5" id="KW-1185">Reference proteome</keyword>
<dbReference type="CDD" id="cd03809">
    <property type="entry name" value="GT4_MtfB-like"/>
    <property type="match status" value="1"/>
</dbReference>
<dbReference type="EMBL" id="JBHSBY010000142">
    <property type="protein sequence ID" value="MFC4198673.1"/>
    <property type="molecule type" value="Genomic_DNA"/>
</dbReference>
<reference evidence="5" key="1">
    <citation type="journal article" date="2019" name="Int. J. Syst. Evol. Microbiol.">
        <title>The Global Catalogue of Microorganisms (GCM) 10K type strain sequencing project: providing services to taxonomists for standard genome sequencing and annotation.</title>
        <authorList>
            <consortium name="The Broad Institute Genomics Platform"/>
            <consortium name="The Broad Institute Genome Sequencing Center for Infectious Disease"/>
            <person name="Wu L."/>
            <person name="Ma J."/>
        </authorList>
    </citation>
    <scope>NUCLEOTIDE SEQUENCE [LARGE SCALE GENOMIC DNA]</scope>
    <source>
        <strain evidence="5">CCM 8689</strain>
    </source>
</reference>
<protein>
    <submittedName>
        <fullName evidence="4">Glycosyltransferase family 4 protein</fullName>
    </submittedName>
</protein>
<dbReference type="Pfam" id="PF13439">
    <property type="entry name" value="Glyco_transf_4"/>
    <property type="match status" value="1"/>
</dbReference>
<feature type="domain" description="Glycosyltransferase subfamily 4-like N-terminal" evidence="3">
    <location>
        <begin position="64"/>
        <end position="173"/>
    </location>
</feature>
<sequence>MSKILFDHQIFSLQVYGGISRYFANIQQALEKEDDCSGRISVLYSKNYYIKNYQAPFQNSLGERLFSSQEKEYKWNKKYSKYLIGKNNFDVLHPTYYEPYFLKKLKKPYIITVHDMIHELMPDSFSSNDITSVQKKEVIANAAKIITISETTKNDLKNIFDVEDHRIEVIYHGYQQKEQKFHSSQDSLQKDKYLLFVGARSGYKNFNRFVNAIAAFLKHKGNINLICAGGGTFQKEETKLFKKLEIEKYVTQLSASDQQLDALYANALAFIFPSIYEGFGLPILEAFQNRCPVALSSSACFKEIADDAAEYFDPMDEHSILTSVMKIIESQENTSSLVEKGIKRLENFTPQACFDKTIALYKKIS</sequence>
<name>A0ABV8NS32_9SPHI</name>
<dbReference type="PANTHER" id="PTHR46401">
    <property type="entry name" value="GLYCOSYLTRANSFERASE WBBK-RELATED"/>
    <property type="match status" value="1"/>
</dbReference>
<dbReference type="PANTHER" id="PTHR46401:SF2">
    <property type="entry name" value="GLYCOSYLTRANSFERASE WBBK-RELATED"/>
    <property type="match status" value="1"/>
</dbReference>
<evidence type="ECO:0000259" key="3">
    <source>
        <dbReference type="Pfam" id="PF13439"/>
    </source>
</evidence>
<accession>A0ABV8NS32</accession>
<gene>
    <name evidence="4" type="ORF">ACFOUY_18350</name>
</gene>
<organism evidence="4 5">
    <name type="scientific">Pedobacter jamesrossensis</name>
    <dbReference type="NCBI Taxonomy" id="1908238"/>
    <lineage>
        <taxon>Bacteria</taxon>
        <taxon>Pseudomonadati</taxon>
        <taxon>Bacteroidota</taxon>
        <taxon>Sphingobacteriia</taxon>
        <taxon>Sphingobacteriales</taxon>
        <taxon>Sphingobacteriaceae</taxon>
        <taxon>Pedobacter</taxon>
    </lineage>
</organism>
<dbReference type="SUPFAM" id="SSF53756">
    <property type="entry name" value="UDP-Glycosyltransferase/glycogen phosphorylase"/>
    <property type="match status" value="1"/>
</dbReference>
<evidence type="ECO:0000313" key="4">
    <source>
        <dbReference type="EMBL" id="MFC4198673.1"/>
    </source>
</evidence>
<keyword evidence="1" id="KW-0808">Transferase</keyword>
<dbReference type="Pfam" id="PF00534">
    <property type="entry name" value="Glycos_transf_1"/>
    <property type="match status" value="1"/>
</dbReference>
<comment type="caution">
    <text evidence="4">The sequence shown here is derived from an EMBL/GenBank/DDBJ whole genome shotgun (WGS) entry which is preliminary data.</text>
</comment>
<evidence type="ECO:0000259" key="2">
    <source>
        <dbReference type="Pfam" id="PF00534"/>
    </source>
</evidence>
<dbReference type="InterPro" id="IPR001296">
    <property type="entry name" value="Glyco_trans_1"/>
</dbReference>
<dbReference type="RefSeq" id="WP_378962701.1">
    <property type="nucleotide sequence ID" value="NZ_JBHRXC010000016.1"/>
</dbReference>
<evidence type="ECO:0000256" key="1">
    <source>
        <dbReference type="ARBA" id="ARBA00022679"/>
    </source>
</evidence>
<proteinExistence type="predicted"/>
<feature type="domain" description="Glycosyl transferase family 1" evidence="2">
    <location>
        <begin position="180"/>
        <end position="343"/>
    </location>
</feature>
<dbReference type="InterPro" id="IPR028098">
    <property type="entry name" value="Glyco_trans_4-like_N"/>
</dbReference>